<proteinExistence type="predicted"/>
<feature type="compositionally biased region" description="Polar residues" evidence="1">
    <location>
        <begin position="76"/>
        <end position="92"/>
    </location>
</feature>
<evidence type="ECO:0000313" key="2">
    <source>
        <dbReference type="EMBL" id="CAG6546352.1"/>
    </source>
</evidence>
<protein>
    <submittedName>
        <fullName evidence="2">(northern house mosquito) hypothetical protein</fullName>
    </submittedName>
</protein>
<accession>A0A8D8MZ84</accession>
<feature type="region of interest" description="Disordered" evidence="1">
    <location>
        <begin position="76"/>
        <end position="119"/>
    </location>
</feature>
<evidence type="ECO:0000256" key="1">
    <source>
        <dbReference type="SAM" id="MobiDB-lite"/>
    </source>
</evidence>
<dbReference type="EMBL" id="HBUE01341248">
    <property type="protein sequence ID" value="CAG6598526.1"/>
    <property type="molecule type" value="Transcribed_RNA"/>
</dbReference>
<dbReference type="AlphaFoldDB" id="A0A8D8MZ84"/>
<dbReference type="EMBL" id="HBUE01234359">
    <property type="protein sequence ID" value="CAG6546350.1"/>
    <property type="molecule type" value="Transcribed_RNA"/>
</dbReference>
<dbReference type="EMBL" id="HBUE01121754">
    <property type="protein sequence ID" value="CAG6492694.1"/>
    <property type="molecule type" value="Transcribed_RNA"/>
</dbReference>
<dbReference type="EMBL" id="HBUE01341249">
    <property type="protein sequence ID" value="CAG6598527.1"/>
    <property type="molecule type" value="Transcribed_RNA"/>
</dbReference>
<organism evidence="2">
    <name type="scientific">Culex pipiens</name>
    <name type="common">House mosquito</name>
    <dbReference type="NCBI Taxonomy" id="7175"/>
    <lineage>
        <taxon>Eukaryota</taxon>
        <taxon>Metazoa</taxon>
        <taxon>Ecdysozoa</taxon>
        <taxon>Arthropoda</taxon>
        <taxon>Hexapoda</taxon>
        <taxon>Insecta</taxon>
        <taxon>Pterygota</taxon>
        <taxon>Neoptera</taxon>
        <taxon>Endopterygota</taxon>
        <taxon>Diptera</taxon>
        <taxon>Nematocera</taxon>
        <taxon>Culicoidea</taxon>
        <taxon>Culicidae</taxon>
        <taxon>Culicinae</taxon>
        <taxon>Culicini</taxon>
        <taxon>Culex</taxon>
        <taxon>Culex</taxon>
    </lineage>
</organism>
<reference evidence="2" key="1">
    <citation type="submission" date="2021-05" db="EMBL/GenBank/DDBJ databases">
        <authorList>
            <person name="Alioto T."/>
            <person name="Alioto T."/>
            <person name="Gomez Garrido J."/>
        </authorList>
    </citation>
    <scope>NUCLEOTIDE SEQUENCE</scope>
</reference>
<dbReference type="EMBL" id="HBUE01341247">
    <property type="protein sequence ID" value="CAG6598525.1"/>
    <property type="molecule type" value="Transcribed_RNA"/>
</dbReference>
<dbReference type="EMBL" id="HBUE01234360">
    <property type="protein sequence ID" value="CAG6546351.1"/>
    <property type="molecule type" value="Transcribed_RNA"/>
</dbReference>
<name>A0A8D8MZ84_CULPI</name>
<dbReference type="EMBL" id="HBUE01234361">
    <property type="protein sequence ID" value="CAG6546352.1"/>
    <property type="molecule type" value="Transcribed_RNA"/>
</dbReference>
<sequence length="119" mass="13088">MRCANSTCATKTIVNSSSATSKPSSTRLQCHGNRRTSCCCSSIDSSSSFRFSNLWVNQPTSGALCWFTSCPSASTSAHFGSGRATAQSSTPRTLHPYWEESSSPLRIPMRRRSRRRTSR</sequence>
<feature type="compositionally biased region" description="Basic residues" evidence="1">
    <location>
        <begin position="108"/>
        <end position="119"/>
    </location>
</feature>